<name>A0ABP9XIM7_9DEIO</name>
<feature type="domain" description="Fe-S metabolism associated" evidence="2">
    <location>
        <begin position="22"/>
        <end position="139"/>
    </location>
</feature>
<organism evidence="3 4">
    <name type="scientific">Deinococcus aluminii</name>
    <dbReference type="NCBI Taxonomy" id="1656885"/>
    <lineage>
        <taxon>Bacteria</taxon>
        <taxon>Thermotogati</taxon>
        <taxon>Deinococcota</taxon>
        <taxon>Deinococci</taxon>
        <taxon>Deinococcales</taxon>
        <taxon>Deinococcaceae</taxon>
        <taxon>Deinococcus</taxon>
    </lineage>
</organism>
<proteinExistence type="inferred from homology"/>
<dbReference type="EMBL" id="BAABRV010000007">
    <property type="protein sequence ID" value="GAA5534400.1"/>
    <property type="molecule type" value="Genomic_DNA"/>
</dbReference>
<keyword evidence="4" id="KW-1185">Reference proteome</keyword>
<comment type="caution">
    <text evidence="3">The sequence shown here is derived from an EMBL/GenBank/DDBJ whole genome shotgun (WGS) entry which is preliminary data.</text>
</comment>
<gene>
    <name evidence="3" type="ORF">Dalu01_02811</name>
</gene>
<dbReference type="RefSeq" id="WP_345455818.1">
    <property type="nucleotide sequence ID" value="NZ_BAABRV010000007.1"/>
</dbReference>
<comment type="similarity">
    <text evidence="1">Belongs to the SufE family.</text>
</comment>
<dbReference type="Pfam" id="PF02657">
    <property type="entry name" value="SufE"/>
    <property type="match status" value="1"/>
</dbReference>
<protein>
    <submittedName>
        <fullName evidence="3">SufE-like protein Rv3284</fullName>
    </submittedName>
</protein>
<evidence type="ECO:0000259" key="2">
    <source>
        <dbReference type="Pfam" id="PF02657"/>
    </source>
</evidence>
<reference evidence="3 4" key="1">
    <citation type="submission" date="2024-02" db="EMBL/GenBank/DDBJ databases">
        <title>Deinococcus aluminii NBRC 112889.</title>
        <authorList>
            <person name="Ichikawa N."/>
            <person name="Katano-Makiyama Y."/>
            <person name="Hidaka K."/>
        </authorList>
    </citation>
    <scope>NUCLEOTIDE SEQUENCE [LARGE SCALE GENOMIC DNA]</scope>
    <source>
        <strain evidence="3 4">NBRC 112889</strain>
    </source>
</reference>
<dbReference type="Proteomes" id="UP001404956">
    <property type="component" value="Unassembled WGS sequence"/>
</dbReference>
<accession>A0ABP9XIM7</accession>
<evidence type="ECO:0000256" key="1">
    <source>
        <dbReference type="ARBA" id="ARBA00010282"/>
    </source>
</evidence>
<dbReference type="SUPFAM" id="SSF82649">
    <property type="entry name" value="SufE/NifU"/>
    <property type="match status" value="1"/>
</dbReference>
<sequence length="159" mass="17727">MTDSAPLPEKLQNIVTMFRSAPKPLRLQALLEYSRKLPPLPEKYVEHPEFLQPVPECASPFFLVTEQNDQGGVNLHFKVPEEAPTVRGYAGILREALNGESPETILNVPDQFYMDMGLSELITPMRLRGMGAILMRLKNDVREHVGEQSAVSGQPSAQS</sequence>
<evidence type="ECO:0000313" key="4">
    <source>
        <dbReference type="Proteomes" id="UP001404956"/>
    </source>
</evidence>
<dbReference type="PANTHER" id="PTHR43597">
    <property type="entry name" value="SULFUR ACCEPTOR PROTEIN CSDE"/>
    <property type="match status" value="1"/>
</dbReference>
<evidence type="ECO:0000313" key="3">
    <source>
        <dbReference type="EMBL" id="GAA5534400.1"/>
    </source>
</evidence>
<dbReference type="PANTHER" id="PTHR43597:SF5">
    <property type="entry name" value="SUFE-LIKE PROTEIN 2, CHLOROPLASTIC"/>
    <property type="match status" value="1"/>
</dbReference>
<dbReference type="InterPro" id="IPR003808">
    <property type="entry name" value="Fe-S_metab-assoc_dom"/>
</dbReference>
<dbReference type="Gene3D" id="3.90.1010.10">
    <property type="match status" value="1"/>
</dbReference>